<dbReference type="SMART" id="SM00028">
    <property type="entry name" value="TPR"/>
    <property type="match status" value="5"/>
</dbReference>
<keyword evidence="3" id="KW-0802">TPR repeat</keyword>
<proteinExistence type="inferred from homology"/>
<dbReference type="SUPFAM" id="SSF52096">
    <property type="entry name" value="ClpP/crotonase"/>
    <property type="match status" value="1"/>
</dbReference>
<feature type="compositionally biased region" description="Low complexity" evidence="4">
    <location>
        <begin position="1216"/>
        <end position="1228"/>
    </location>
</feature>
<evidence type="ECO:0000259" key="5">
    <source>
        <dbReference type="PROSITE" id="PS50222"/>
    </source>
</evidence>
<evidence type="ECO:0000256" key="4">
    <source>
        <dbReference type="SAM" id="MobiDB-lite"/>
    </source>
</evidence>
<feature type="region of interest" description="Disordered" evidence="4">
    <location>
        <begin position="907"/>
        <end position="928"/>
    </location>
</feature>
<sequence length="1713" mass="189935">MEDMSASIIAICEELADAKGQIPISRLADAMRLLGMNPTDQDVGTLQRRALSVQSMQDDNEDGQLALDSSQFGRLMEDALAQWLAADQAQQLLHDFQVFDKDRTGRMSTQKLVEIMKISGNSFTELELEEMLLNSGVEGGTVDYKDVVYKHFFGARSRSALGDWGLQHRKPDPLQDASALREVAKMKADRGKLQDALGLYRDALALLDGQAAHSTAAATLHDMARLKEMLGEEQEALSLYLRALEIREKVLGPKHFYVATTLDSIANLQDRMGQVAEALDFACRSLSIWERFFGPEHSHVAKILYNLAGRRDFVGDLAGSLDFYQRALSIFQRVNARSEVADALDGIADLKWRSGETDEAILLYNRELSIREELLGVEHPEVVELREFIDDGPIRHEFQSLCTAETAQRRAAVSRPGRLPTEAAALSTAEDQNQTILHLELDEPRNKGSRLLQDLDGWQMMPLGVPKACHSSRMIWALEICLSQILEGFGLGAKQEENGPEQQTVTCVGIMRGLGSQVGYGNNTRRVCWESANMNLTSLSCEALNHVAWELMIAGLRQLALCSGIFGEIPVDSVEAMADELHDLSGRSLSRELEIHRSTPIGLLIGDKLKELRSDLLQPLQPEQHSRQVVSRLLAFSRKAFEHTNFMAAWKKLHDQHARQLAVVEIGVFKGSLSRSILEKYPFVQLLGVDPYIGKDGTFPGDFSETLDPDMALAQELLEAAKPQAALYRLDILQWFQSGCAGSAKQKEIVVNVTGTTRIVFDREQPWAGSWAGSTESGKTISLRAEVAQRLYETYADRAQLLPTTSDVAARTGKDEATISKDLMRDNFMSAEEAKEYGLIDQAGDWEKRYEFVWALDSDIDISKADVSNFLEMARHMNSAIIGPTFVEKEHMSLAAMQDSARVIRREGHSPTRHSRHHHGYQASGPNKIQEPDPGCDFRHTDFVELTAPLLKSSVLKQILVDCKHCIHERSDWGLDMMWCNYVSERFGHGCALVDKTPVVHLDWALAPISPDFYAAMHAVQARYKRYWSEHRVLDCKHQQGGLVENIAEETIAPAPEKHRKRKHKQAIKTRTNRELAKDEYKPSEESENEDDEPDDGLEAEQEAGNEEEEETDQQPSNEQTDDAANAEEDGTDENGLSAKSKTAASARSADGEDERGDEEDTTRSAQKSVNTSAQTESKSSPSNSSQAQKEENDQQPSNEQTDDAEEDGADENGLSAKSKTAASARSAGTTQNTSSVAGTKDKSASEDEGGEDEKGDEEDTTQSAQKSVNTSAQTGSKSLPSNSSDSTQKESEDESAEGSAFRNGTSSKTESEVEPSEGIFKVKASGQPDTLNDGLDPGASWKHSPGAFPMERPTQDLDALKRKKTGASSIGVDVNGPTSAKSFAHAGDGKEGQMGQRRGSAVDAEGHIEKTQLREERKPNLASLKDAEEKLRDDLEQLKKLEEALKVEISEKSKAEQGHQKTQAEHLYKGTKTTEHHKKRHTKHKHSKVQQAVSLIDLDSTDDFDLEESQESQSMRIQALAAAARKVALEAVEEVQTSMSMGTMSSEQRLSTRKVALESVQAAIAKEVQKQESHEKEVEKLSSKLLHGESQTAREAALSEKVKELKAALQREKQKVDKVEEEKVNMLASRLTSLSTGPEGRQQLLLAAAKEILELKAHVEWDQKRMQSDMEEELELKNHLKQVEAELRARQKAPVLFQDWHVEQGLAKKQAK</sequence>
<reference evidence="6 7" key="1">
    <citation type="submission" date="2024-02" db="EMBL/GenBank/DDBJ databases">
        <authorList>
            <person name="Chen Y."/>
            <person name="Shah S."/>
            <person name="Dougan E. K."/>
            <person name="Thang M."/>
            <person name="Chan C."/>
        </authorList>
    </citation>
    <scope>NUCLEOTIDE SEQUENCE [LARGE SCALE GENOMIC DNA]</scope>
</reference>
<dbReference type="PRINTS" id="PR00127">
    <property type="entry name" value="CLPPROTEASEP"/>
</dbReference>
<evidence type="ECO:0000313" key="7">
    <source>
        <dbReference type="Proteomes" id="UP001642484"/>
    </source>
</evidence>
<dbReference type="PROSITE" id="PS50222">
    <property type="entry name" value="EF_HAND_2"/>
    <property type="match status" value="1"/>
</dbReference>
<protein>
    <recommendedName>
        <fullName evidence="5">EF-hand domain-containing protein</fullName>
    </recommendedName>
</protein>
<feature type="compositionally biased region" description="Basic residues" evidence="4">
    <location>
        <begin position="911"/>
        <end position="920"/>
    </location>
</feature>
<feature type="domain" description="EF-hand" evidence="5">
    <location>
        <begin position="87"/>
        <end position="122"/>
    </location>
</feature>
<dbReference type="Gene3D" id="1.25.40.10">
    <property type="entry name" value="Tetratricopeptide repeat domain"/>
    <property type="match status" value="2"/>
</dbReference>
<organism evidence="6 7">
    <name type="scientific">Durusdinium trenchii</name>
    <dbReference type="NCBI Taxonomy" id="1381693"/>
    <lineage>
        <taxon>Eukaryota</taxon>
        <taxon>Sar</taxon>
        <taxon>Alveolata</taxon>
        <taxon>Dinophyceae</taxon>
        <taxon>Suessiales</taxon>
        <taxon>Symbiodiniaceae</taxon>
        <taxon>Durusdinium</taxon>
    </lineage>
</organism>
<feature type="compositionally biased region" description="Acidic residues" evidence="4">
    <location>
        <begin position="1201"/>
        <end position="1211"/>
    </location>
</feature>
<feature type="compositionally biased region" description="Low complexity" evidence="4">
    <location>
        <begin position="1138"/>
        <end position="1149"/>
    </location>
</feature>
<feature type="compositionally biased region" description="Acidic residues" evidence="4">
    <location>
        <begin position="1086"/>
        <end position="1113"/>
    </location>
</feature>
<feature type="compositionally biased region" description="Basic and acidic residues" evidence="4">
    <location>
        <begin position="1072"/>
        <end position="1085"/>
    </location>
</feature>
<dbReference type="Proteomes" id="UP001642484">
    <property type="component" value="Unassembled WGS sequence"/>
</dbReference>
<evidence type="ECO:0000256" key="1">
    <source>
        <dbReference type="ARBA" id="ARBA00007039"/>
    </source>
</evidence>
<dbReference type="SUPFAM" id="SSF47473">
    <property type="entry name" value="EF-hand"/>
    <property type="match status" value="1"/>
</dbReference>
<feature type="compositionally biased region" description="Polar residues" evidence="4">
    <location>
        <begin position="1165"/>
        <end position="1177"/>
    </location>
</feature>
<dbReference type="Pfam" id="PF00574">
    <property type="entry name" value="CLP_protease"/>
    <property type="match status" value="1"/>
</dbReference>
<feature type="region of interest" description="Disordered" evidence="4">
    <location>
        <begin position="1450"/>
        <end position="1495"/>
    </location>
</feature>
<dbReference type="InterPro" id="IPR029045">
    <property type="entry name" value="ClpP/crotonase-like_dom_sf"/>
</dbReference>
<feature type="compositionally biased region" description="Acidic residues" evidence="4">
    <location>
        <begin position="1152"/>
        <end position="1161"/>
    </location>
</feature>
<keyword evidence="2" id="KW-0677">Repeat</keyword>
<feature type="region of interest" description="Disordered" evidence="4">
    <location>
        <begin position="1568"/>
        <end position="1593"/>
    </location>
</feature>
<evidence type="ECO:0000256" key="3">
    <source>
        <dbReference type="ARBA" id="ARBA00022803"/>
    </source>
</evidence>
<dbReference type="Gene3D" id="3.90.226.10">
    <property type="entry name" value="2-enoyl-CoA Hydratase, Chain A, domain 1"/>
    <property type="match status" value="1"/>
</dbReference>
<feature type="compositionally biased region" description="Acidic residues" evidence="4">
    <location>
        <begin position="1120"/>
        <end position="1133"/>
    </location>
</feature>
<dbReference type="PANTHER" id="PTHR45641:SF19">
    <property type="entry name" value="NEPHROCYSTIN-3"/>
    <property type="match status" value="1"/>
</dbReference>
<dbReference type="Gene3D" id="1.10.238.10">
    <property type="entry name" value="EF-hand"/>
    <property type="match status" value="1"/>
</dbReference>
<keyword evidence="7" id="KW-1185">Reference proteome</keyword>
<comment type="similarity">
    <text evidence="1">Belongs to the peptidase S14 family.</text>
</comment>
<evidence type="ECO:0000256" key="2">
    <source>
        <dbReference type="ARBA" id="ARBA00022737"/>
    </source>
</evidence>
<feature type="compositionally biased region" description="Basic and acidic residues" evidence="4">
    <location>
        <begin position="1568"/>
        <end position="1583"/>
    </location>
</feature>
<feature type="compositionally biased region" description="Basic and acidic residues" evidence="4">
    <location>
        <begin position="1405"/>
        <end position="1430"/>
    </location>
</feature>
<feature type="compositionally biased region" description="Polar residues" evidence="4">
    <location>
        <begin position="1262"/>
        <end position="1287"/>
    </location>
</feature>
<dbReference type="EMBL" id="CAXAMN010012002">
    <property type="protein sequence ID" value="CAK9036939.1"/>
    <property type="molecule type" value="Genomic_DNA"/>
</dbReference>
<feature type="region of interest" description="Disordered" evidence="4">
    <location>
        <begin position="1050"/>
        <end position="1430"/>
    </location>
</feature>
<feature type="compositionally biased region" description="Basic and acidic residues" evidence="4">
    <location>
        <begin position="1450"/>
        <end position="1475"/>
    </location>
</feature>
<dbReference type="Pfam" id="PF13424">
    <property type="entry name" value="TPR_12"/>
    <property type="match status" value="2"/>
</dbReference>
<accession>A0ABP0LFQ2</accession>
<feature type="compositionally biased region" description="Acidic residues" evidence="4">
    <location>
        <begin position="1247"/>
        <end position="1261"/>
    </location>
</feature>
<evidence type="ECO:0000313" key="6">
    <source>
        <dbReference type="EMBL" id="CAK9036939.1"/>
    </source>
</evidence>
<feature type="compositionally biased region" description="Basic residues" evidence="4">
    <location>
        <begin position="1476"/>
        <end position="1489"/>
    </location>
</feature>
<dbReference type="InterPro" id="IPR001907">
    <property type="entry name" value="ClpP"/>
</dbReference>
<feature type="compositionally biased region" description="Basic residues" evidence="4">
    <location>
        <begin position="1058"/>
        <end position="1068"/>
    </location>
</feature>
<feature type="compositionally biased region" description="Polar residues" evidence="4">
    <location>
        <begin position="1229"/>
        <end position="1238"/>
    </location>
</feature>
<comment type="caution">
    <text evidence="6">The sequence shown here is derived from an EMBL/GenBank/DDBJ whole genome shotgun (WGS) entry which is preliminary data.</text>
</comment>
<dbReference type="PANTHER" id="PTHR45641">
    <property type="entry name" value="TETRATRICOPEPTIDE REPEAT PROTEIN (AFU_ORTHOLOGUE AFUA_6G03870)"/>
    <property type="match status" value="1"/>
</dbReference>
<gene>
    <name evidence="6" type="ORF">CCMP2556_LOCUS20478</name>
</gene>
<dbReference type="InterPro" id="IPR023562">
    <property type="entry name" value="ClpP/TepA"/>
</dbReference>
<dbReference type="InterPro" id="IPR011992">
    <property type="entry name" value="EF-hand-dom_pair"/>
</dbReference>
<dbReference type="InterPro" id="IPR011990">
    <property type="entry name" value="TPR-like_helical_dom_sf"/>
</dbReference>
<dbReference type="SUPFAM" id="SSF48452">
    <property type="entry name" value="TPR-like"/>
    <property type="match status" value="1"/>
</dbReference>
<dbReference type="InterPro" id="IPR019734">
    <property type="entry name" value="TPR_rpt"/>
</dbReference>
<name>A0ABP0LFQ2_9DINO</name>
<dbReference type="InterPro" id="IPR002048">
    <property type="entry name" value="EF_hand_dom"/>
</dbReference>